<dbReference type="Proteomes" id="UP001066276">
    <property type="component" value="Chromosome 3_2"/>
</dbReference>
<feature type="region of interest" description="Disordered" evidence="1">
    <location>
        <begin position="65"/>
        <end position="90"/>
    </location>
</feature>
<protein>
    <submittedName>
        <fullName evidence="2">Uncharacterized protein</fullName>
    </submittedName>
</protein>
<name>A0AAV7TUY6_PLEWA</name>
<dbReference type="EMBL" id="JANPWB010000006">
    <property type="protein sequence ID" value="KAJ1180283.1"/>
    <property type="molecule type" value="Genomic_DNA"/>
</dbReference>
<evidence type="ECO:0000256" key="1">
    <source>
        <dbReference type="SAM" id="MobiDB-lite"/>
    </source>
</evidence>
<gene>
    <name evidence="2" type="ORF">NDU88_005505</name>
</gene>
<dbReference type="AlphaFoldDB" id="A0AAV7TUY6"/>
<proteinExistence type="predicted"/>
<reference evidence="2" key="1">
    <citation type="journal article" date="2022" name="bioRxiv">
        <title>Sequencing and chromosome-scale assembly of the giantPleurodeles waltlgenome.</title>
        <authorList>
            <person name="Brown T."/>
            <person name="Elewa A."/>
            <person name="Iarovenko S."/>
            <person name="Subramanian E."/>
            <person name="Araus A.J."/>
            <person name="Petzold A."/>
            <person name="Susuki M."/>
            <person name="Suzuki K.-i.T."/>
            <person name="Hayashi T."/>
            <person name="Toyoda A."/>
            <person name="Oliveira C."/>
            <person name="Osipova E."/>
            <person name="Leigh N.D."/>
            <person name="Simon A."/>
            <person name="Yun M.H."/>
        </authorList>
    </citation>
    <scope>NUCLEOTIDE SEQUENCE</scope>
    <source>
        <strain evidence="2">20211129_DDA</strain>
        <tissue evidence="2">Liver</tissue>
    </source>
</reference>
<comment type="caution">
    <text evidence="2">The sequence shown here is derived from an EMBL/GenBank/DDBJ whole genome shotgun (WGS) entry which is preliminary data.</text>
</comment>
<keyword evidence="3" id="KW-1185">Reference proteome</keyword>
<feature type="compositionally biased region" description="Basic and acidic residues" evidence="1">
    <location>
        <begin position="72"/>
        <end position="89"/>
    </location>
</feature>
<evidence type="ECO:0000313" key="2">
    <source>
        <dbReference type="EMBL" id="KAJ1180283.1"/>
    </source>
</evidence>
<organism evidence="2 3">
    <name type="scientific">Pleurodeles waltl</name>
    <name type="common">Iberian ribbed newt</name>
    <dbReference type="NCBI Taxonomy" id="8319"/>
    <lineage>
        <taxon>Eukaryota</taxon>
        <taxon>Metazoa</taxon>
        <taxon>Chordata</taxon>
        <taxon>Craniata</taxon>
        <taxon>Vertebrata</taxon>
        <taxon>Euteleostomi</taxon>
        <taxon>Amphibia</taxon>
        <taxon>Batrachia</taxon>
        <taxon>Caudata</taxon>
        <taxon>Salamandroidea</taxon>
        <taxon>Salamandridae</taxon>
        <taxon>Pleurodelinae</taxon>
        <taxon>Pleurodeles</taxon>
    </lineage>
</organism>
<evidence type="ECO:0000313" key="3">
    <source>
        <dbReference type="Proteomes" id="UP001066276"/>
    </source>
</evidence>
<sequence>MRDTRTLHHSLIRGARRREVELGARCGLPRRRNCMLPKMPNAAGDARAGAAEAGVPLQVKENAARQYGPPHDPARPPYKDQEPPAREGFLHISPSPVFAGANAFGECSSVALLGTASLLDLLPATPTPLPGFAAGSLGQWLLVPGTWTPGPVHVGTPGPVGGAQGPCWVSHSTSRQMAPWWRGGSYIGNGGFRQVLDILQGGPCESVRERTKLLHRP</sequence>
<accession>A0AAV7TUY6</accession>